<dbReference type="PANTHER" id="PTHR23318">
    <property type="entry name" value="ATP SYNTHASE GAMMA-RELATED"/>
    <property type="match status" value="1"/>
</dbReference>
<dbReference type="OrthoDB" id="27483at2759"/>
<proteinExistence type="predicted"/>
<evidence type="ECO:0000256" key="1">
    <source>
        <dbReference type="ARBA" id="ARBA00004123"/>
    </source>
</evidence>
<feature type="compositionally biased region" description="Basic and acidic residues" evidence="3">
    <location>
        <begin position="580"/>
        <end position="599"/>
    </location>
</feature>
<comment type="subcellular location">
    <subcellularLocation>
        <location evidence="1">Nucleus</location>
    </subcellularLocation>
</comment>
<evidence type="ECO:0000256" key="2">
    <source>
        <dbReference type="ARBA" id="ARBA00023242"/>
    </source>
</evidence>
<accession>A0A9P8CFK6</accession>
<dbReference type="GO" id="GO:0030289">
    <property type="term" value="C:protein phosphatase 4 complex"/>
    <property type="evidence" value="ECO:0007669"/>
    <property type="project" value="TreeGrafter"/>
</dbReference>
<feature type="compositionally biased region" description="Low complexity" evidence="3">
    <location>
        <begin position="715"/>
        <end position="725"/>
    </location>
</feature>
<keyword evidence="6" id="KW-1185">Reference proteome</keyword>
<feature type="region of interest" description="Disordered" evidence="3">
    <location>
        <begin position="653"/>
        <end position="741"/>
    </location>
</feature>
<feature type="region of interest" description="Disordered" evidence="3">
    <location>
        <begin position="609"/>
        <end position="628"/>
    </location>
</feature>
<feature type="compositionally biased region" description="Polar residues" evidence="3">
    <location>
        <begin position="660"/>
        <end position="670"/>
    </location>
</feature>
<evidence type="ECO:0000256" key="3">
    <source>
        <dbReference type="SAM" id="MobiDB-lite"/>
    </source>
</evidence>
<feature type="region of interest" description="Disordered" evidence="3">
    <location>
        <begin position="569"/>
        <end position="599"/>
    </location>
</feature>
<reference evidence="5" key="1">
    <citation type="journal article" date="2021" name="IMA Fungus">
        <title>Genomic characterization of three marine fungi, including Emericellopsis atlantica sp. nov. with signatures of a generalist lifestyle and marine biomass degradation.</title>
        <authorList>
            <person name="Hagestad O.C."/>
            <person name="Hou L."/>
            <person name="Andersen J.H."/>
            <person name="Hansen E.H."/>
            <person name="Altermark B."/>
            <person name="Li C."/>
            <person name="Kuhnert E."/>
            <person name="Cox R.J."/>
            <person name="Crous P.W."/>
            <person name="Spatafora J.W."/>
            <person name="Lail K."/>
            <person name="Amirebrahimi M."/>
            <person name="Lipzen A."/>
            <person name="Pangilinan J."/>
            <person name="Andreopoulos W."/>
            <person name="Hayes R.D."/>
            <person name="Ng V."/>
            <person name="Grigoriev I.V."/>
            <person name="Jackson S.A."/>
            <person name="Sutton T.D.S."/>
            <person name="Dobson A.D.W."/>
            <person name="Rama T."/>
        </authorList>
    </citation>
    <scope>NUCLEOTIDE SEQUENCE</scope>
    <source>
        <strain evidence="5">TRa3180A</strain>
    </source>
</reference>
<gene>
    <name evidence="5" type="ORF">BJ878DRAFT_420570</name>
</gene>
<evidence type="ECO:0000313" key="6">
    <source>
        <dbReference type="Proteomes" id="UP000887226"/>
    </source>
</evidence>
<evidence type="ECO:0000313" key="5">
    <source>
        <dbReference type="EMBL" id="KAG9244830.1"/>
    </source>
</evidence>
<name>A0A9P8CFK6_9HELO</name>
<dbReference type="Proteomes" id="UP000887226">
    <property type="component" value="Unassembled WGS sequence"/>
</dbReference>
<dbReference type="GO" id="GO:0072542">
    <property type="term" value="F:protein phosphatase activator activity"/>
    <property type="evidence" value="ECO:0007669"/>
    <property type="project" value="TreeGrafter"/>
</dbReference>
<dbReference type="EMBL" id="MU253881">
    <property type="protein sequence ID" value="KAG9244830.1"/>
    <property type="molecule type" value="Genomic_DNA"/>
</dbReference>
<keyword evidence="2" id="KW-0539">Nucleus</keyword>
<protein>
    <submittedName>
        <fullName evidence="5">Component of IIS longevity pathway SMK-1-domain-containing protein</fullName>
    </submittedName>
</protein>
<feature type="domain" description="Serine/threonine-protein phosphatase 4 regulatory subunit 3-like central" evidence="4">
    <location>
        <begin position="62"/>
        <end position="561"/>
    </location>
</feature>
<dbReference type="InterPro" id="IPR011989">
    <property type="entry name" value="ARM-like"/>
</dbReference>
<dbReference type="Pfam" id="PF04802">
    <property type="entry name" value="PP4R3"/>
    <property type="match status" value="1"/>
</dbReference>
<organism evidence="5 6">
    <name type="scientific">Calycina marina</name>
    <dbReference type="NCBI Taxonomy" id="1763456"/>
    <lineage>
        <taxon>Eukaryota</taxon>
        <taxon>Fungi</taxon>
        <taxon>Dikarya</taxon>
        <taxon>Ascomycota</taxon>
        <taxon>Pezizomycotina</taxon>
        <taxon>Leotiomycetes</taxon>
        <taxon>Helotiales</taxon>
        <taxon>Pezizellaceae</taxon>
        <taxon>Calycina</taxon>
    </lineage>
</organism>
<dbReference type="InterPro" id="IPR006887">
    <property type="entry name" value="P4R3-like_central_dom"/>
</dbReference>
<evidence type="ECO:0000259" key="4">
    <source>
        <dbReference type="Pfam" id="PF04802"/>
    </source>
</evidence>
<dbReference type="GO" id="GO:0005654">
    <property type="term" value="C:nucleoplasm"/>
    <property type="evidence" value="ECO:0007669"/>
    <property type="project" value="TreeGrafter"/>
</dbReference>
<comment type="caution">
    <text evidence="5">The sequence shown here is derived from an EMBL/GenBank/DDBJ whole genome shotgun (WGS) entry which is preliminary data.</text>
</comment>
<dbReference type="SUPFAM" id="SSF48371">
    <property type="entry name" value="ARM repeat"/>
    <property type="match status" value="1"/>
</dbReference>
<sequence length="770" mass="86018">MALSFQEGDGCAAIWKYIHNVQQQLSANGGAAADDTLSDDGPMDGFQNVLTVPPPGLANLHEIENQMRGLSNTNPGRGALARFILEDDYIRKLTPLLDMAEDLEDLASLHRLCNIMKFVILLNESAIIESAVADDLILGVVGALEYDPDFPSHKANHRQWLGKEGRYKEVVRIDDDVVCRKIHQTYRLQYLKDVVLARILDDPTFSVLNSLIFFNQVDIVTHLQMNSAFLKELFGIFGQQEANQDRKKEAVLFIQQCCAIAKNLQPAGRNQLYSNFLGHGLLSVITYALRHNDVEVRVGATDVLVSMIDHDPQVIRQTIFRQMSEKQVPLTDSLIDLLLVEADLGVKAHIADAIKVLLDPGPSSNQLNREAGELGGRMRPQYADPEQEGLVKDFYDESAKKLFKPLVDLKDRGNLDFSIQEVSLFIYLIEILCFFVRQHQHRSKYFVLSEKLGQRIAQLLASPEKYLKLTALKFFRNLVGLKDEFYNQEMMQGHLFGPILSIVTDTMSRDSLLNSACLELFEFIRKETIRPLISHLVADYREKLRSITYVSMFNDWIIQYDATNGFQTSLTESFPDTEEDTPKRPETGRGSRWDNGIKDLDDEEEAYFNTSDDEDEIPASLLNGNMVDGASPASKPLVDYNSDEENDAIETVLSAGILPSNGNTPESISTDGEVLMTPTSSGAPSPLDNLSEKRRREEDDEDELGKLLQHKRRNSSSSASSNNSSVLRRKKTFGNANTGVGHIGKTNKIAISLSPAIKLVGEKGGEANCS</sequence>
<dbReference type="InterPro" id="IPR016024">
    <property type="entry name" value="ARM-type_fold"/>
</dbReference>
<dbReference type="PANTHER" id="PTHR23318:SF0">
    <property type="entry name" value="SERINE_THREONINE-PROTEIN PHOSPHATASE 4 REGULATORY SUBUNIT 3"/>
    <property type="match status" value="1"/>
</dbReference>
<dbReference type="InterPro" id="IPR051137">
    <property type="entry name" value="PP4R3-like"/>
</dbReference>
<dbReference type="GO" id="GO:0006974">
    <property type="term" value="P:DNA damage response"/>
    <property type="evidence" value="ECO:0007669"/>
    <property type="project" value="TreeGrafter"/>
</dbReference>
<dbReference type="AlphaFoldDB" id="A0A9P8CFK6"/>
<dbReference type="Gene3D" id="1.25.10.10">
    <property type="entry name" value="Leucine-rich Repeat Variant"/>
    <property type="match status" value="1"/>
</dbReference>